<dbReference type="EMBL" id="BHZC01000001">
    <property type="protein sequence ID" value="GCD39576.1"/>
    <property type="molecule type" value="Genomic_DNA"/>
</dbReference>
<evidence type="ECO:0000313" key="2">
    <source>
        <dbReference type="EMBL" id="GCD39576.1"/>
    </source>
</evidence>
<proteinExistence type="predicted"/>
<protein>
    <submittedName>
        <fullName evidence="2">Uncharacterized protein</fullName>
    </submittedName>
</protein>
<dbReference type="Proteomes" id="UP000287830">
    <property type="component" value="Unassembled WGS sequence"/>
</dbReference>
<organism evidence="2 3">
    <name type="scientific">Streptomyces chrestomyceticus JCM 4735</name>
    <dbReference type="NCBI Taxonomy" id="1306181"/>
    <lineage>
        <taxon>Bacteria</taxon>
        <taxon>Bacillati</taxon>
        <taxon>Actinomycetota</taxon>
        <taxon>Actinomycetes</taxon>
        <taxon>Kitasatosporales</taxon>
        <taxon>Streptomycetaceae</taxon>
        <taxon>Streptomyces</taxon>
    </lineage>
</organism>
<evidence type="ECO:0000313" key="3">
    <source>
        <dbReference type="Proteomes" id="UP000287830"/>
    </source>
</evidence>
<feature type="chain" id="PRO_5031355821" evidence="1">
    <location>
        <begin position="27"/>
        <end position="81"/>
    </location>
</feature>
<feature type="signal peptide" evidence="1">
    <location>
        <begin position="1"/>
        <end position="26"/>
    </location>
</feature>
<name>A0A7U9L4R9_9ACTN</name>
<accession>A0A7U9L4R9</accession>
<reference evidence="2 3" key="1">
    <citation type="submission" date="2018-11" db="EMBL/GenBank/DDBJ databases">
        <title>Whole genome sequence of Streptomyces chrestomyceticus NBRC 13444(T).</title>
        <authorList>
            <person name="Komaki H."/>
            <person name="Tamura T."/>
        </authorList>
    </citation>
    <scope>NUCLEOTIDE SEQUENCE [LARGE SCALE GENOMIC DNA]</scope>
    <source>
        <strain evidence="2 3">NBRC 13444</strain>
    </source>
</reference>
<comment type="caution">
    <text evidence="2">The sequence shown here is derived from an EMBL/GenBank/DDBJ whole genome shotgun (WGS) entry which is preliminary data.</text>
</comment>
<gene>
    <name evidence="2" type="ORF">OEIGOIKO_07432</name>
</gene>
<keyword evidence="1" id="KW-0732">Signal</keyword>
<dbReference type="AlphaFoldDB" id="A0A7U9L4R9"/>
<sequence length="81" mass="8031">MNTTTRALTTLALAGAALAVTGTAQASGILGLGNNGGQNRDESFNQNLAVFGDSLMSGQGNALAPSVNVHGIDGIGTPYAR</sequence>
<evidence type="ECO:0000256" key="1">
    <source>
        <dbReference type="SAM" id="SignalP"/>
    </source>
</evidence>